<keyword evidence="4" id="KW-1003">Cell membrane</keyword>
<feature type="transmembrane region" description="Helical" evidence="10">
    <location>
        <begin position="206"/>
        <end position="232"/>
    </location>
</feature>
<organism evidence="11">
    <name type="scientific">Salinicola endophyticus</name>
    <dbReference type="NCBI Taxonomy" id="1949083"/>
    <lineage>
        <taxon>Bacteria</taxon>
        <taxon>Pseudomonadati</taxon>
        <taxon>Pseudomonadota</taxon>
        <taxon>Gammaproteobacteria</taxon>
        <taxon>Oceanospirillales</taxon>
        <taxon>Halomonadaceae</taxon>
        <taxon>Salinicola</taxon>
    </lineage>
</organism>
<dbReference type="Pfam" id="PF01554">
    <property type="entry name" value="MatE"/>
    <property type="match status" value="2"/>
</dbReference>
<keyword evidence="8 10" id="KW-0472">Membrane</keyword>
<dbReference type="AlphaFoldDB" id="A0AB74UBG8"/>
<keyword evidence="2" id="KW-0813">Transport</keyword>
<keyword evidence="6 10" id="KW-1133">Transmembrane helix</keyword>
<dbReference type="CDD" id="cd13131">
    <property type="entry name" value="MATE_NorM_like"/>
    <property type="match status" value="1"/>
</dbReference>
<dbReference type="InterPro" id="IPR048279">
    <property type="entry name" value="MdtK-like"/>
</dbReference>
<evidence type="ECO:0000313" key="11">
    <source>
        <dbReference type="EMBL" id="XCJ81116.1"/>
    </source>
</evidence>
<dbReference type="PANTHER" id="PTHR43298:SF2">
    <property type="entry name" value="FMN_FAD EXPORTER YEEO-RELATED"/>
    <property type="match status" value="1"/>
</dbReference>
<feature type="transmembrane region" description="Helical" evidence="10">
    <location>
        <begin position="129"/>
        <end position="153"/>
    </location>
</feature>
<dbReference type="RefSeq" id="WP_353981897.1">
    <property type="nucleotide sequence ID" value="NZ_CP159578.1"/>
</dbReference>
<evidence type="ECO:0000256" key="3">
    <source>
        <dbReference type="ARBA" id="ARBA00022449"/>
    </source>
</evidence>
<dbReference type="GO" id="GO:0015297">
    <property type="term" value="F:antiporter activity"/>
    <property type="evidence" value="ECO:0007669"/>
    <property type="project" value="UniProtKB-KW"/>
</dbReference>
<feature type="transmembrane region" description="Helical" evidence="10">
    <location>
        <begin position="293"/>
        <end position="313"/>
    </location>
</feature>
<dbReference type="EMBL" id="CP159578">
    <property type="protein sequence ID" value="XCJ81116.1"/>
    <property type="molecule type" value="Genomic_DNA"/>
</dbReference>
<feature type="transmembrane region" description="Helical" evidence="10">
    <location>
        <begin position="407"/>
        <end position="427"/>
    </location>
</feature>
<keyword evidence="3" id="KW-0050">Antiport</keyword>
<keyword evidence="7" id="KW-0406">Ion transport</keyword>
<evidence type="ECO:0000256" key="8">
    <source>
        <dbReference type="ARBA" id="ARBA00023136"/>
    </source>
</evidence>
<dbReference type="NCBIfam" id="TIGR00797">
    <property type="entry name" value="matE"/>
    <property type="match status" value="1"/>
</dbReference>
<dbReference type="InterPro" id="IPR002528">
    <property type="entry name" value="MATE_fam"/>
</dbReference>
<dbReference type="GO" id="GO:0042910">
    <property type="term" value="F:xenobiotic transmembrane transporter activity"/>
    <property type="evidence" value="ECO:0007669"/>
    <property type="project" value="InterPro"/>
</dbReference>
<reference evidence="11" key="1">
    <citation type="submission" date="2024-06" db="EMBL/GenBank/DDBJ databases">
        <title>Complete genome of Salinicola endophyticus HNIBRBA4755.</title>
        <authorList>
            <person name="Shin S.Y."/>
            <person name="Kang H."/>
            <person name="Song J."/>
        </authorList>
    </citation>
    <scope>NUCLEOTIDE SEQUENCE</scope>
    <source>
        <strain evidence="11">HNIBRBA4755</strain>
    </source>
</reference>
<proteinExistence type="predicted"/>
<evidence type="ECO:0000256" key="10">
    <source>
        <dbReference type="SAM" id="Phobius"/>
    </source>
</evidence>
<keyword evidence="5 10" id="KW-0812">Transmembrane</keyword>
<dbReference type="InterPro" id="IPR050222">
    <property type="entry name" value="MATE_MdtK"/>
</dbReference>
<feature type="transmembrane region" description="Helical" evidence="10">
    <location>
        <begin position="259"/>
        <end position="287"/>
    </location>
</feature>
<evidence type="ECO:0000256" key="1">
    <source>
        <dbReference type="ARBA" id="ARBA00004429"/>
    </source>
</evidence>
<dbReference type="GO" id="GO:0005886">
    <property type="term" value="C:plasma membrane"/>
    <property type="evidence" value="ECO:0007669"/>
    <property type="project" value="UniProtKB-SubCell"/>
</dbReference>
<gene>
    <name evidence="11" type="ORF">ABV408_08040</name>
</gene>
<dbReference type="GO" id="GO:0006811">
    <property type="term" value="P:monoatomic ion transport"/>
    <property type="evidence" value="ECO:0007669"/>
    <property type="project" value="UniProtKB-KW"/>
</dbReference>
<accession>A0AB74UBG8</accession>
<feature type="transmembrane region" description="Helical" evidence="10">
    <location>
        <begin position="98"/>
        <end position="123"/>
    </location>
</feature>
<evidence type="ECO:0000256" key="4">
    <source>
        <dbReference type="ARBA" id="ARBA00022475"/>
    </source>
</evidence>
<feature type="transmembrane region" description="Helical" evidence="10">
    <location>
        <begin position="165"/>
        <end position="186"/>
    </location>
</feature>
<dbReference type="PIRSF" id="PIRSF006603">
    <property type="entry name" value="DinF"/>
    <property type="match status" value="1"/>
</dbReference>
<evidence type="ECO:0000256" key="2">
    <source>
        <dbReference type="ARBA" id="ARBA00022448"/>
    </source>
</evidence>
<evidence type="ECO:0000256" key="7">
    <source>
        <dbReference type="ARBA" id="ARBA00023065"/>
    </source>
</evidence>
<feature type="transmembrane region" description="Helical" evidence="10">
    <location>
        <begin position="439"/>
        <end position="459"/>
    </location>
</feature>
<protein>
    <recommendedName>
        <fullName evidence="9">Multidrug-efflux transporter</fullName>
    </recommendedName>
</protein>
<evidence type="ECO:0000256" key="5">
    <source>
        <dbReference type="ARBA" id="ARBA00022692"/>
    </source>
</evidence>
<feature type="transmembrane region" description="Helical" evidence="10">
    <location>
        <begin position="334"/>
        <end position="358"/>
    </location>
</feature>
<comment type="subcellular location">
    <subcellularLocation>
        <location evidence="1">Cell inner membrane</location>
        <topology evidence="1">Multi-pass membrane protein</topology>
    </subcellularLocation>
</comment>
<name>A0AB74UBG8_9GAMM</name>
<evidence type="ECO:0000256" key="9">
    <source>
        <dbReference type="ARBA" id="ARBA00031636"/>
    </source>
</evidence>
<dbReference type="PANTHER" id="PTHR43298">
    <property type="entry name" value="MULTIDRUG RESISTANCE PROTEIN NORM-RELATED"/>
    <property type="match status" value="1"/>
</dbReference>
<feature type="transmembrane region" description="Helical" evidence="10">
    <location>
        <begin position="370"/>
        <end position="387"/>
    </location>
</feature>
<sequence length="482" mass="50776">MSTLPRLPRWRRETAALLRLSLPICGAQLAQSGMSAADVIMSGRASATDLAAVSVGASLWVPMMLLMTGTLMGLTPLVAHQMGAGRPQHVRAKVHQALWVALVFGCLAALILGLGSGLVFRWMQVPAEVAALATDYLGAVALGIPAVALYQALRAFSDGMHHTRPALWISLIGLAVNVPSNYLLIYGGPGLVELLGSGVPAPLQQLPALGALGCGIATALSMWSMCLGMAWYTRRSRAYAPVVIWTAPTAPRLREIGELLYIGLPIGLAIFFEVTLFTVITLLVAYLGEVTVAAHQIALNVTSILFMLPLSLSMALTVRVSNRMGAGDLGEARFVAWNGVAVGLLLALFNCAVLWLLARPIVTLYSADSAVQSLALSLILLAMLFQVSDSLQVNLAGALRGYKDTRVVMGITLIAYWVIGLGVGHTLGRGLAGIPELGIYGYWIGLNAGLTAAALMLGWRLLIKGRTSRQAAHGVGKSTAGA</sequence>
<feature type="transmembrane region" description="Helical" evidence="10">
    <location>
        <begin position="57"/>
        <end position="78"/>
    </location>
</feature>
<evidence type="ECO:0000256" key="6">
    <source>
        <dbReference type="ARBA" id="ARBA00022989"/>
    </source>
</evidence>